<protein>
    <submittedName>
        <fullName evidence="6">Pirin family protein</fullName>
    </submittedName>
</protein>
<dbReference type="Proteomes" id="UP000675747">
    <property type="component" value="Unassembled WGS sequence"/>
</dbReference>
<feature type="domain" description="Pirin C-terminal" evidence="5">
    <location>
        <begin position="175"/>
        <end position="272"/>
    </location>
</feature>
<evidence type="ECO:0000313" key="8">
    <source>
        <dbReference type="Proteomes" id="UP000675747"/>
    </source>
</evidence>
<dbReference type="EMBL" id="JAGQFT010000071">
    <property type="protein sequence ID" value="MBR0562725.1"/>
    <property type="molecule type" value="Genomic_DNA"/>
</dbReference>
<reference evidence="6" key="2">
    <citation type="submission" date="2021-04" db="EMBL/GenBank/DDBJ databases">
        <authorList>
            <person name="Karlyshev A.V."/>
        </authorList>
    </citation>
    <scope>NUCLEOTIDE SEQUENCE</scope>
    <source>
        <strain evidence="6">LMG 29479</strain>
    </source>
</reference>
<dbReference type="InterPro" id="IPR011051">
    <property type="entry name" value="RmlC_Cupin_sf"/>
</dbReference>
<name>A0A8J7VT68_9GAMM</name>
<comment type="cofactor">
    <cofactor evidence="2">
        <name>Fe cation</name>
        <dbReference type="ChEBI" id="CHEBI:24875"/>
    </cofactor>
    <text evidence="2">Binds 1 Fe cation per subunit.</text>
</comment>
<organism evidence="6">
    <name type="scientific">Coralloluteibacterium stylophorae</name>
    <dbReference type="NCBI Taxonomy" id="1776034"/>
    <lineage>
        <taxon>Bacteria</taxon>
        <taxon>Pseudomonadati</taxon>
        <taxon>Pseudomonadota</taxon>
        <taxon>Gammaproteobacteria</taxon>
        <taxon>Lysobacterales</taxon>
        <taxon>Lysobacteraceae</taxon>
        <taxon>Coralloluteibacterium</taxon>
    </lineage>
</organism>
<dbReference type="CDD" id="cd02909">
    <property type="entry name" value="cupin_pirin_N"/>
    <property type="match status" value="1"/>
</dbReference>
<feature type="domain" description="Pirin N-terminal" evidence="4">
    <location>
        <begin position="16"/>
        <end position="122"/>
    </location>
</feature>
<dbReference type="RefSeq" id="WP_211926665.1">
    <property type="nucleotide sequence ID" value="NZ_JAGQFT020000005.1"/>
</dbReference>
<evidence type="ECO:0000259" key="4">
    <source>
        <dbReference type="Pfam" id="PF02678"/>
    </source>
</evidence>
<gene>
    <name evidence="7" type="ORF">KB893_009745</name>
    <name evidence="6" type="ORF">KB893_09390</name>
</gene>
<feature type="binding site" evidence="2">
    <location>
        <position position="101"/>
    </location>
    <ligand>
        <name>Fe cation</name>
        <dbReference type="ChEBI" id="CHEBI:24875"/>
    </ligand>
</feature>
<feature type="binding site" evidence="2">
    <location>
        <position position="59"/>
    </location>
    <ligand>
        <name>Fe cation</name>
        <dbReference type="ChEBI" id="CHEBI:24875"/>
    </ligand>
</feature>
<dbReference type="InterPro" id="IPR012093">
    <property type="entry name" value="Pirin"/>
</dbReference>
<dbReference type="GO" id="GO:0046872">
    <property type="term" value="F:metal ion binding"/>
    <property type="evidence" value="ECO:0007669"/>
    <property type="project" value="UniProtKB-KW"/>
</dbReference>
<accession>A0A8J7VT68</accession>
<comment type="caution">
    <text evidence="6">The sequence shown here is derived from an EMBL/GenBank/DDBJ whole genome shotgun (WGS) entry which is preliminary data.</text>
</comment>
<keyword evidence="2" id="KW-0479">Metal-binding</keyword>
<feature type="binding site" evidence="2">
    <location>
        <position position="103"/>
    </location>
    <ligand>
        <name>Fe cation</name>
        <dbReference type="ChEBI" id="CHEBI:24875"/>
    </ligand>
</feature>
<proteinExistence type="inferred from homology"/>
<evidence type="ECO:0000256" key="3">
    <source>
        <dbReference type="RuleBase" id="RU003457"/>
    </source>
</evidence>
<keyword evidence="2" id="KW-0408">Iron</keyword>
<sequence>MLEMVIDTRCHDLGGFEVGRVLPFRSRRMVGPFIFFDRMGPVDMPPGIPRATDVRPHPHIGLSTVTYLFDGEMTHRDSLGVEQVITPGALNWMTAGAGISHSERFDGLREGGGFMDGIQAWVALPEAHEEDAPAFDHYAAGSLPRFSEDGVDGRLIAGSAFGLSSPARTHSPLFYLHAELADGARLALPDGHAERAAYVAKGEVEVDGRRYRQGQMLVFASGGRPLLRAVGPARLMLLGGEPLGPRWIWWNFVSSRQERIEQAKADWSAGRIRLPPLDHDEFIPLPGAPAAEPTPMS</sequence>
<dbReference type="InterPro" id="IPR014710">
    <property type="entry name" value="RmlC-like_jellyroll"/>
</dbReference>
<evidence type="ECO:0000313" key="7">
    <source>
        <dbReference type="EMBL" id="MBS7457416.1"/>
    </source>
</evidence>
<dbReference type="AlphaFoldDB" id="A0A8J7VT68"/>
<dbReference type="CDD" id="cd02247">
    <property type="entry name" value="cupin_pirin_C"/>
    <property type="match status" value="1"/>
</dbReference>
<dbReference type="SUPFAM" id="SSF51182">
    <property type="entry name" value="RmlC-like cupins"/>
    <property type="match status" value="1"/>
</dbReference>
<keyword evidence="8" id="KW-1185">Reference proteome</keyword>
<evidence type="ECO:0000313" key="6">
    <source>
        <dbReference type="EMBL" id="MBR0562725.1"/>
    </source>
</evidence>
<dbReference type="InterPro" id="IPR003829">
    <property type="entry name" value="Pirin_N_dom"/>
</dbReference>
<dbReference type="PIRSF" id="PIRSF006232">
    <property type="entry name" value="Pirin"/>
    <property type="match status" value="1"/>
</dbReference>
<dbReference type="Pfam" id="PF02678">
    <property type="entry name" value="Pirin"/>
    <property type="match status" value="1"/>
</dbReference>
<evidence type="ECO:0000256" key="2">
    <source>
        <dbReference type="PIRSR" id="PIRSR006232-1"/>
    </source>
</evidence>
<dbReference type="InterPro" id="IPR008778">
    <property type="entry name" value="Pirin_C_dom"/>
</dbReference>
<feature type="binding site" evidence="2">
    <location>
        <position position="57"/>
    </location>
    <ligand>
        <name>Fe cation</name>
        <dbReference type="ChEBI" id="CHEBI:24875"/>
    </ligand>
</feature>
<dbReference type="PANTHER" id="PTHR13903:SF8">
    <property type="entry name" value="PIRIN"/>
    <property type="match status" value="1"/>
</dbReference>
<comment type="similarity">
    <text evidence="1 3">Belongs to the pirin family.</text>
</comment>
<dbReference type="Gene3D" id="2.60.120.10">
    <property type="entry name" value="Jelly Rolls"/>
    <property type="match status" value="2"/>
</dbReference>
<evidence type="ECO:0000259" key="5">
    <source>
        <dbReference type="Pfam" id="PF05726"/>
    </source>
</evidence>
<reference evidence="7 8" key="1">
    <citation type="journal article" date="2021" name="Microbiol. Resour. Announc.">
        <title>Draft Genome Sequence of Coralloluteibacterium stylophorae LMG 29479T.</title>
        <authorList>
            <person name="Karlyshev A.V."/>
            <person name="Kudryashova E.B."/>
            <person name="Ariskina E.V."/>
            <person name="Conroy A.P."/>
            <person name="Abidueva E.Y."/>
        </authorList>
    </citation>
    <scope>NUCLEOTIDE SEQUENCE [LARGE SCALE GENOMIC DNA]</scope>
    <source>
        <strain evidence="7 8">LMG 29479</strain>
    </source>
</reference>
<evidence type="ECO:0000256" key="1">
    <source>
        <dbReference type="ARBA" id="ARBA00008416"/>
    </source>
</evidence>
<dbReference type="Pfam" id="PF05726">
    <property type="entry name" value="Pirin_C"/>
    <property type="match status" value="1"/>
</dbReference>
<dbReference type="EMBL" id="JAGQFT020000005">
    <property type="protein sequence ID" value="MBS7457416.1"/>
    <property type="molecule type" value="Genomic_DNA"/>
</dbReference>
<dbReference type="PANTHER" id="PTHR13903">
    <property type="entry name" value="PIRIN-RELATED"/>
    <property type="match status" value="1"/>
</dbReference>